<dbReference type="InterPro" id="IPR000618">
    <property type="entry name" value="Insect_cuticle"/>
</dbReference>
<dbReference type="Pfam" id="PF00379">
    <property type="entry name" value="Chitin_bind_4"/>
    <property type="match status" value="1"/>
</dbReference>
<keyword evidence="4" id="KW-0732">Signal</keyword>
<evidence type="ECO:0000256" key="3">
    <source>
        <dbReference type="SAM" id="MobiDB-lite"/>
    </source>
</evidence>
<dbReference type="PROSITE" id="PS51155">
    <property type="entry name" value="CHIT_BIND_RR_2"/>
    <property type="match status" value="1"/>
</dbReference>
<evidence type="ECO:0000256" key="2">
    <source>
        <dbReference type="PROSITE-ProRule" id="PRU00497"/>
    </source>
</evidence>
<reference evidence="5" key="2">
    <citation type="journal article" date="2018" name="Proc. Natl. Acad. Sci. U.S.A.">
        <title>A comprehensive omics analysis and functional survey of cuticular proteins in the brown planthopper.</title>
        <authorList>
            <person name="Pan P.L."/>
            <person name="Ye Y.X."/>
            <person name="Lou Y.H."/>
            <person name="Lu J.B."/>
            <person name="Cheng C."/>
            <person name="Shen Y."/>
            <person name="Moussian B."/>
            <person name="Zhang C.X."/>
        </authorList>
    </citation>
    <scope>NUCLEOTIDE SEQUENCE</scope>
    <source>
        <strain evidence="5">NlugCpr74</strain>
    </source>
</reference>
<dbReference type="GO" id="GO:0031012">
    <property type="term" value="C:extracellular matrix"/>
    <property type="evidence" value="ECO:0007669"/>
    <property type="project" value="TreeGrafter"/>
</dbReference>
<dbReference type="GO" id="GO:0042302">
    <property type="term" value="F:structural constituent of cuticle"/>
    <property type="evidence" value="ECO:0007669"/>
    <property type="project" value="UniProtKB-UniRule"/>
</dbReference>
<proteinExistence type="evidence at transcript level"/>
<sequence>MTNLAIAVTEKVITVLLLLVIAVESSPPYQYFYNPHSGQFEVSYQNQPQQAAQQPSYVFNYGVRDPLTGDVKSQWEQRDGDLVQGHYSVIDPDGSLRSVHYTSGGRNSGYKKLRGSKGRPVTTVAKPLIAYAKPIKSIYKSPLSLPASRFPALPSLPAFPSWYFTGDSGNSLVQPEIPPPSQVHNPGPVLFPQNPADDTTVTPDPNQTSGVTPPPPQFIPPKSHESLRDQIFRRPETLPQPSPQPPAISQLTSNLLYTPATFAYVRK</sequence>
<dbReference type="OrthoDB" id="10354461at2759"/>
<reference evidence="5" key="1">
    <citation type="submission" date="2017-09" db="EMBL/GenBank/DDBJ databases">
        <authorList>
            <person name="Ehlers B."/>
            <person name="Leendertz F.H."/>
        </authorList>
    </citation>
    <scope>NUCLEOTIDE SEQUENCE</scope>
    <source>
        <strain evidence="5">NlugCpr74</strain>
    </source>
</reference>
<evidence type="ECO:0000256" key="1">
    <source>
        <dbReference type="ARBA" id="ARBA00022460"/>
    </source>
</evidence>
<evidence type="ECO:0000313" key="5">
    <source>
        <dbReference type="EMBL" id="AWK28370.1"/>
    </source>
</evidence>
<dbReference type="EMBL" id="MF942847">
    <property type="protein sequence ID" value="AWK28370.1"/>
    <property type="molecule type" value="mRNA"/>
</dbReference>
<feature type="chain" id="PRO_5015423401" evidence="4">
    <location>
        <begin position="26"/>
        <end position="267"/>
    </location>
</feature>
<dbReference type="InterPro" id="IPR051217">
    <property type="entry name" value="Insect_Cuticle_Struc_Prot"/>
</dbReference>
<feature type="signal peptide" evidence="4">
    <location>
        <begin position="1"/>
        <end position="25"/>
    </location>
</feature>
<keyword evidence="1 2" id="KW-0193">Cuticle</keyword>
<dbReference type="PANTHER" id="PTHR12236">
    <property type="entry name" value="STRUCTURAL CONTITUENT OF CUTICLE"/>
    <property type="match status" value="1"/>
</dbReference>
<feature type="compositionally biased region" description="Polar residues" evidence="3">
    <location>
        <begin position="196"/>
        <end position="211"/>
    </location>
</feature>
<accession>A0A2S1ZSC6</accession>
<dbReference type="GO" id="GO:0005615">
    <property type="term" value="C:extracellular space"/>
    <property type="evidence" value="ECO:0007669"/>
    <property type="project" value="TreeGrafter"/>
</dbReference>
<dbReference type="AlphaFoldDB" id="A0A2S1ZSC6"/>
<evidence type="ECO:0000256" key="4">
    <source>
        <dbReference type="SAM" id="SignalP"/>
    </source>
</evidence>
<feature type="region of interest" description="Disordered" evidence="3">
    <location>
        <begin position="172"/>
        <end position="223"/>
    </location>
</feature>
<organism evidence="5">
    <name type="scientific">Nilaparvata lugens</name>
    <name type="common">Brown planthopper</name>
    <dbReference type="NCBI Taxonomy" id="108931"/>
    <lineage>
        <taxon>Eukaryota</taxon>
        <taxon>Metazoa</taxon>
        <taxon>Ecdysozoa</taxon>
        <taxon>Arthropoda</taxon>
        <taxon>Hexapoda</taxon>
        <taxon>Insecta</taxon>
        <taxon>Pterygota</taxon>
        <taxon>Neoptera</taxon>
        <taxon>Paraneoptera</taxon>
        <taxon>Hemiptera</taxon>
        <taxon>Auchenorrhyncha</taxon>
        <taxon>Fulgoroidea</taxon>
        <taxon>Delphacidae</taxon>
        <taxon>Delphacinae</taxon>
        <taxon>Nilaparvata</taxon>
    </lineage>
</organism>
<name>A0A2S1ZSC6_NILLU</name>
<protein>
    <submittedName>
        <fullName evidence="5">Cuticular protein</fullName>
    </submittedName>
</protein>
<dbReference type="PANTHER" id="PTHR12236:SF81">
    <property type="entry name" value="CUTICLE PROTEIN 19-LIKE PROTEIN"/>
    <property type="match status" value="1"/>
</dbReference>